<proteinExistence type="inferred from homology"/>
<feature type="compositionally biased region" description="Low complexity" evidence="6">
    <location>
        <begin position="499"/>
        <end position="558"/>
    </location>
</feature>
<evidence type="ECO:0000259" key="8">
    <source>
        <dbReference type="PROSITE" id="PS51935"/>
    </source>
</evidence>
<evidence type="ECO:0000256" key="1">
    <source>
        <dbReference type="ARBA" id="ARBA00007074"/>
    </source>
</evidence>
<evidence type="ECO:0000256" key="2">
    <source>
        <dbReference type="ARBA" id="ARBA00022670"/>
    </source>
</evidence>
<dbReference type="Pfam" id="PF19425">
    <property type="entry name" value="Csd3_N2"/>
    <property type="match status" value="1"/>
</dbReference>
<keyword evidence="7" id="KW-0812">Transmembrane</keyword>
<dbReference type="EMBL" id="MSLT01000019">
    <property type="protein sequence ID" value="OUD12896.1"/>
    <property type="molecule type" value="Genomic_DNA"/>
</dbReference>
<feature type="compositionally biased region" description="Polar residues" evidence="6">
    <location>
        <begin position="559"/>
        <end position="570"/>
    </location>
</feature>
<keyword evidence="10" id="KW-1185">Reference proteome</keyword>
<dbReference type="GO" id="GO:0008234">
    <property type="term" value="F:cysteine-type peptidase activity"/>
    <property type="evidence" value="ECO:0007669"/>
    <property type="project" value="UniProtKB-KW"/>
</dbReference>
<dbReference type="InterPro" id="IPR045834">
    <property type="entry name" value="Csd3_N2"/>
</dbReference>
<dbReference type="AlphaFoldDB" id="A0A251X5P7"/>
<evidence type="ECO:0000256" key="7">
    <source>
        <dbReference type="SAM" id="Phobius"/>
    </source>
</evidence>
<dbReference type="PROSITE" id="PS51935">
    <property type="entry name" value="NLPC_P60"/>
    <property type="match status" value="1"/>
</dbReference>
<evidence type="ECO:0000256" key="4">
    <source>
        <dbReference type="ARBA" id="ARBA00022807"/>
    </source>
</evidence>
<dbReference type="PANTHER" id="PTHR47053:SF1">
    <property type="entry name" value="MUREIN DD-ENDOPEPTIDASE MEPH-RELATED"/>
    <property type="match status" value="1"/>
</dbReference>
<keyword evidence="7" id="KW-0472">Membrane</keyword>
<dbReference type="GO" id="GO:0006508">
    <property type="term" value="P:proteolysis"/>
    <property type="evidence" value="ECO:0007669"/>
    <property type="project" value="UniProtKB-KW"/>
</dbReference>
<keyword evidence="5" id="KW-0482">Metalloprotease</keyword>
<dbReference type="OrthoDB" id="9805070at2"/>
<evidence type="ECO:0000256" key="6">
    <source>
        <dbReference type="SAM" id="MobiDB-lite"/>
    </source>
</evidence>
<accession>A0A251X5P7</accession>
<dbReference type="GO" id="GO:0008237">
    <property type="term" value="F:metallopeptidase activity"/>
    <property type="evidence" value="ECO:0007669"/>
    <property type="project" value="UniProtKB-KW"/>
</dbReference>
<evidence type="ECO:0000313" key="9">
    <source>
        <dbReference type="EMBL" id="OUD12896.1"/>
    </source>
</evidence>
<protein>
    <recommendedName>
        <fullName evidence="8">NlpC/P60 domain-containing protein</fullName>
    </recommendedName>
</protein>
<dbReference type="InterPro" id="IPR038765">
    <property type="entry name" value="Papain-like_cys_pep_sf"/>
</dbReference>
<feature type="region of interest" description="Disordered" evidence="6">
    <location>
        <begin position="451"/>
        <end position="575"/>
    </location>
</feature>
<name>A0A251X5P7_9GAMM</name>
<keyword evidence="4" id="KW-0788">Thiol protease</keyword>
<comment type="caution">
    <text evidence="9">The sequence shown here is derived from an EMBL/GenBank/DDBJ whole genome shotgun (WGS) entry which is preliminary data.</text>
</comment>
<dbReference type="SUPFAM" id="SSF54001">
    <property type="entry name" value="Cysteine proteinases"/>
    <property type="match status" value="1"/>
</dbReference>
<feature type="domain" description="NlpC/P60" evidence="8">
    <location>
        <begin position="579"/>
        <end position="702"/>
    </location>
</feature>
<organism evidence="9 10">
    <name type="scientific">Thioflexithrix psekupsensis</name>
    <dbReference type="NCBI Taxonomy" id="1570016"/>
    <lineage>
        <taxon>Bacteria</taxon>
        <taxon>Pseudomonadati</taxon>
        <taxon>Pseudomonadota</taxon>
        <taxon>Gammaproteobacteria</taxon>
        <taxon>Thiotrichales</taxon>
        <taxon>Thioflexithrix</taxon>
    </lineage>
</organism>
<keyword evidence="3" id="KW-0378">Hydrolase</keyword>
<keyword evidence="2" id="KW-0645">Protease</keyword>
<feature type="compositionally biased region" description="Polar residues" evidence="6">
    <location>
        <begin position="481"/>
        <end position="495"/>
    </location>
</feature>
<keyword evidence="7" id="KW-1133">Transmembrane helix</keyword>
<evidence type="ECO:0000256" key="3">
    <source>
        <dbReference type="ARBA" id="ARBA00022801"/>
    </source>
</evidence>
<gene>
    <name evidence="9" type="ORF">TPSD3_12195</name>
</gene>
<sequence>MNYYKHFKKKTSFLNQRGEYDRFLFKNADSAKPQAERILQLSPQLGEHGYRLEQGLQSSASVHQSRSRLLILFTCLLVLVLWWIAANSRVYYDDPPAFLGGDKSPEASLKTLAREPVSIDELESFSVEHFAEFLEETAREEDNARDAEIEESIALYDPISGVLLNPSPASPDEPFSPWLQVNVGSGDNLSTIFERHELNKPQLYQILATGTYSKRLERLSPEQNLRIKRDEAGNLEDLVLTLDFEHELHIYRKDGKFVEEIRKRELQPRLVYVHGCVENSLYIDGQKAGLASHQILELRDIFSDDFRLRNLKKGDQFTLIYQQYVFENEVEIGDILAAEFVHADKPHYAVRLTDSDNRRSDYYNPTTAGKEAFKKLTAQLNGSCRIKKEALTQDIPVALGKVKLNWEMHPDNVHNLFFKEKDETALLSWIQPNLNDPKHPEPPAAPVIVAQAPAASSARSTTRQNTATASNTRTTPSTTANKPRNNNVASTAASRETTRQTQANATRNTTQTANNTRNNASSTASTSTRSSTTQTRQSSTSTATATATAVTRTQNRQTQPKLTAKSTAPQWSPVEIPNDSRARVILASARSLLGTRYRYGGTSPATGFDCSGFVYYNMSKAGVKVPRTAREQYARAKPVSRKELKPGDLVFFRVRHSYIDHVGIYIGNNEFIHAESSRKPVTITSLDNSYYRRYFVGGGRHVN</sequence>
<comment type="similarity">
    <text evidence="1">Belongs to the peptidase C40 family.</text>
</comment>
<dbReference type="InterPro" id="IPR011055">
    <property type="entry name" value="Dup_hybrid_motif"/>
</dbReference>
<dbReference type="InterPro" id="IPR051202">
    <property type="entry name" value="Peptidase_C40"/>
</dbReference>
<dbReference type="Proteomes" id="UP000194798">
    <property type="component" value="Unassembled WGS sequence"/>
</dbReference>
<dbReference type="Gene3D" id="3.10.450.350">
    <property type="match status" value="2"/>
</dbReference>
<dbReference type="Pfam" id="PF00877">
    <property type="entry name" value="NLPC_P60"/>
    <property type="match status" value="1"/>
</dbReference>
<evidence type="ECO:0000256" key="5">
    <source>
        <dbReference type="ARBA" id="ARBA00023049"/>
    </source>
</evidence>
<dbReference type="InterPro" id="IPR000064">
    <property type="entry name" value="NLP_P60_dom"/>
</dbReference>
<dbReference type="SUPFAM" id="SSF51261">
    <property type="entry name" value="Duplicated hybrid motif"/>
    <property type="match status" value="1"/>
</dbReference>
<dbReference type="PANTHER" id="PTHR47053">
    <property type="entry name" value="MUREIN DD-ENDOPEPTIDASE MEPH-RELATED"/>
    <property type="match status" value="1"/>
</dbReference>
<feature type="compositionally biased region" description="Low complexity" evidence="6">
    <location>
        <begin position="451"/>
        <end position="480"/>
    </location>
</feature>
<feature type="transmembrane region" description="Helical" evidence="7">
    <location>
        <begin position="69"/>
        <end position="86"/>
    </location>
</feature>
<reference evidence="9 10" key="1">
    <citation type="submission" date="2016-12" db="EMBL/GenBank/DDBJ databases">
        <title>Thioflexothrix psekupsii D3 genome sequencing and assembly.</title>
        <authorList>
            <person name="Fomenkov A."/>
            <person name="Vincze T."/>
            <person name="Grabovich M."/>
            <person name="Anton B.P."/>
            <person name="Dubinina G."/>
            <person name="Orlova M."/>
            <person name="Belousova E."/>
            <person name="Roberts R.J."/>
        </authorList>
    </citation>
    <scope>NUCLEOTIDE SEQUENCE [LARGE SCALE GENOMIC DNA]</scope>
    <source>
        <strain evidence="9">D3</strain>
    </source>
</reference>
<dbReference type="Gene3D" id="3.90.1720.10">
    <property type="entry name" value="endopeptidase domain like (from Nostoc punctiforme)"/>
    <property type="match status" value="1"/>
</dbReference>
<evidence type="ECO:0000313" key="10">
    <source>
        <dbReference type="Proteomes" id="UP000194798"/>
    </source>
</evidence>